<evidence type="ECO:0000256" key="17">
    <source>
        <dbReference type="ARBA" id="ARBA00023211"/>
    </source>
</evidence>
<name>F2UNG5_SALR5</name>
<keyword evidence="10 24" id="KW-0479">Metal-binding</keyword>
<dbReference type="Proteomes" id="UP000007799">
    <property type="component" value="Unassembled WGS sequence"/>
</dbReference>
<dbReference type="InterPro" id="IPR007754">
    <property type="entry name" value="GlcNAc_II"/>
</dbReference>
<evidence type="ECO:0000256" key="1">
    <source>
        <dbReference type="ARBA" id="ARBA00001936"/>
    </source>
</evidence>
<evidence type="ECO:0000256" key="20">
    <source>
        <dbReference type="ARBA" id="ARBA00032552"/>
    </source>
</evidence>
<dbReference type="KEGG" id="sre:PTSG_09901"/>
<comment type="subcellular location">
    <subcellularLocation>
        <location evidence="2">Golgi apparatus membrane</location>
        <topology evidence="2">Single-pass type II membrane protein</topology>
    </subcellularLocation>
</comment>
<comment type="cofactor">
    <cofactor evidence="1 24">
        <name>Mn(2+)</name>
        <dbReference type="ChEBI" id="CHEBI:29035"/>
    </cofactor>
</comment>
<evidence type="ECO:0000256" key="25">
    <source>
        <dbReference type="SAM" id="MobiDB-lite"/>
    </source>
</evidence>
<comment type="pathway">
    <text evidence="3">Protein modification; protein glycosylation.</text>
</comment>
<evidence type="ECO:0000256" key="12">
    <source>
        <dbReference type="ARBA" id="ARBA00022989"/>
    </source>
</evidence>
<dbReference type="GO" id="GO:0046872">
    <property type="term" value="F:metal ion binding"/>
    <property type="evidence" value="ECO:0007669"/>
    <property type="project" value="UniProtKB-KW"/>
</dbReference>
<feature type="region of interest" description="Disordered" evidence="25">
    <location>
        <begin position="116"/>
        <end position="142"/>
    </location>
</feature>
<evidence type="ECO:0000256" key="16">
    <source>
        <dbReference type="ARBA" id="ARBA00023180"/>
    </source>
</evidence>
<dbReference type="OrthoDB" id="6019616at2759"/>
<keyword evidence="8" id="KW-0808">Transferase</keyword>
<keyword evidence="17 24" id="KW-0464">Manganese</keyword>
<organism evidence="27">
    <name type="scientific">Salpingoeca rosetta (strain ATCC 50818 / BSB-021)</name>
    <dbReference type="NCBI Taxonomy" id="946362"/>
    <lineage>
        <taxon>Eukaryota</taxon>
        <taxon>Choanoflagellata</taxon>
        <taxon>Craspedida</taxon>
        <taxon>Salpingoecidae</taxon>
        <taxon>Salpingoeca</taxon>
    </lineage>
</organism>
<keyword evidence="11" id="KW-0735">Signal-anchor</keyword>
<sequence>MVLRWRRGLLTLMLALCVLIAVASVAMLGLSAFHRANLRAEAASMHAERVLRSVRSAVHRRGHRRHQPQPTTPGVGDHVRLYHGQWQGQALFDRLLARRVDTDKALLQQGMSTTDVAAAGDEGPRIRTVEQGQKQQAAPRQEDERDTAFVVFILASNKDIHFEALVDSLLRCNMANGTHIVVSHDGHDSRMERTARRLRRRFRVSQIFHPFACRTAEERHGFPKYSQFGRVRQYWQYTCAKHHWFWAMHRVWHYFRGARWLYYLEEDFLVSKHIGSILPALMKEADARDDVFGAMSQCRDNLWTVSGLMKRAAWDALLQRAQFFCTFDEYNWDLTMKQAFVQLDGPTRYLCPLREHVFHTGIYGKGLTHGSEMESREELRATVDGARLRFYAKTDTWTSLAGTREEHLHTPHAGLRGFGVEDATHCLYVHQWFQDRATKRTA</sequence>
<dbReference type="GO" id="GO:0006487">
    <property type="term" value="P:protein N-linked glycosylation"/>
    <property type="evidence" value="ECO:0007669"/>
    <property type="project" value="TreeGrafter"/>
</dbReference>
<evidence type="ECO:0000256" key="8">
    <source>
        <dbReference type="ARBA" id="ARBA00022679"/>
    </source>
</evidence>
<dbReference type="eggNOG" id="KOG2791">
    <property type="taxonomic scope" value="Eukaryota"/>
</dbReference>
<dbReference type="GO" id="GO:0008455">
    <property type="term" value="F:alpha-1,6-mannosylglycoprotein 2-beta-N-acetylglucosaminyltransferase activity"/>
    <property type="evidence" value="ECO:0007669"/>
    <property type="project" value="UniProtKB-EC"/>
</dbReference>
<evidence type="ECO:0000256" key="19">
    <source>
        <dbReference type="ARBA" id="ARBA00031203"/>
    </source>
</evidence>
<keyword evidence="27" id="KW-1185">Reference proteome</keyword>
<evidence type="ECO:0000256" key="10">
    <source>
        <dbReference type="ARBA" id="ARBA00022723"/>
    </source>
</evidence>
<dbReference type="GO" id="GO:0005795">
    <property type="term" value="C:Golgi stack"/>
    <property type="evidence" value="ECO:0007669"/>
    <property type="project" value="InterPro"/>
</dbReference>
<keyword evidence="15" id="KW-1015">Disulfide bond</keyword>
<dbReference type="Pfam" id="PF05060">
    <property type="entry name" value="MGAT2"/>
    <property type="match status" value="1"/>
</dbReference>
<evidence type="ECO:0000256" key="14">
    <source>
        <dbReference type="ARBA" id="ARBA00023136"/>
    </source>
</evidence>
<evidence type="ECO:0000256" key="22">
    <source>
        <dbReference type="ARBA" id="ARBA00093257"/>
    </source>
</evidence>
<dbReference type="RefSeq" id="XP_004989255.1">
    <property type="nucleotide sequence ID" value="XM_004989198.1"/>
</dbReference>
<dbReference type="GeneID" id="16069799"/>
<dbReference type="GO" id="GO:0000139">
    <property type="term" value="C:Golgi membrane"/>
    <property type="evidence" value="ECO:0007669"/>
    <property type="project" value="UniProtKB-SubCell"/>
</dbReference>
<evidence type="ECO:0000256" key="4">
    <source>
        <dbReference type="ARBA" id="ARBA00011011"/>
    </source>
</evidence>
<dbReference type="EC" id="2.4.1.143" evidence="5"/>
<dbReference type="EMBL" id="GL832984">
    <property type="protein sequence ID" value="EGD79170.1"/>
    <property type="molecule type" value="Genomic_DNA"/>
</dbReference>
<dbReference type="UniPathway" id="UPA00378"/>
<dbReference type="GO" id="GO:0009312">
    <property type="term" value="P:oligosaccharide biosynthetic process"/>
    <property type="evidence" value="ECO:0007669"/>
    <property type="project" value="InterPro"/>
</dbReference>
<feature type="binding site" evidence="24">
    <location>
        <position position="359"/>
    </location>
    <ligand>
        <name>Mn(2+)</name>
        <dbReference type="ChEBI" id="CHEBI:29035"/>
    </ligand>
</feature>
<evidence type="ECO:0000256" key="11">
    <source>
        <dbReference type="ARBA" id="ARBA00022968"/>
    </source>
</evidence>
<evidence type="ECO:0000256" key="5">
    <source>
        <dbReference type="ARBA" id="ARBA00012613"/>
    </source>
</evidence>
<feature type="binding site" evidence="23">
    <location>
        <position position="185"/>
    </location>
    <ligand>
        <name>substrate</name>
    </ligand>
</feature>
<keyword evidence="9" id="KW-0812">Transmembrane</keyword>
<dbReference type="PANTHER" id="PTHR12871">
    <property type="entry name" value="BETA-1,2-N-ACETYLGLUCOSAMINYLTRANSFERASE II"/>
    <property type="match status" value="1"/>
</dbReference>
<proteinExistence type="inferred from homology"/>
<evidence type="ECO:0000256" key="21">
    <source>
        <dbReference type="ARBA" id="ARBA00032915"/>
    </source>
</evidence>
<evidence type="ECO:0000256" key="13">
    <source>
        <dbReference type="ARBA" id="ARBA00023034"/>
    </source>
</evidence>
<evidence type="ECO:0000256" key="24">
    <source>
        <dbReference type="PIRSR" id="PIRSR607754-2"/>
    </source>
</evidence>
<keyword evidence="13" id="KW-0333">Golgi apparatus</keyword>
<dbReference type="Gene3D" id="3.90.550.10">
    <property type="entry name" value="Spore Coat Polysaccharide Biosynthesis Protein SpsA, Chain A"/>
    <property type="match status" value="1"/>
</dbReference>
<gene>
    <name evidence="26" type="ORF">PTSG_09901</name>
</gene>
<keyword evidence="14" id="KW-0472">Membrane</keyword>
<evidence type="ECO:0000256" key="9">
    <source>
        <dbReference type="ARBA" id="ARBA00022692"/>
    </source>
</evidence>
<keyword evidence="16" id="KW-0325">Glycoprotein</keyword>
<evidence type="ECO:0000256" key="15">
    <source>
        <dbReference type="ARBA" id="ARBA00023157"/>
    </source>
</evidence>
<comment type="catalytic activity">
    <reaction evidence="22">
        <text>an N(4)-{beta-D-GlcNAc-(1-&gt;2)-alpha-D-Man-(1-&gt;3)-[alpha-D-Man-(1-&gt;6)]-beta-D-Man-(1-&gt;4)-beta-D-GlcNAc-(1-&gt;4)-beta-D-GlcNAc}-L-asparaginyl-[protein] + UDP-N-acetyl-alpha-D-glucosamine = N(4)-{beta-D-GlcNAc-(1-&gt;2)-alpha-D-Man-(1-&gt;3)-[beta-D-GlcNAc-(1-&gt;2)-alpha-D-Man-(1-&gt;6)]-beta-D-Man-(1-&gt;4)-beta-D-GlcNAc-(1-&gt;4)-beta-D-GlcNAc}-L-asparaginyl-[protein] + UDP + H(+)</text>
        <dbReference type="Rhea" id="RHEA:12941"/>
        <dbReference type="Rhea" id="RHEA-COMP:13526"/>
        <dbReference type="Rhea" id="RHEA-COMP:14369"/>
        <dbReference type="ChEBI" id="CHEBI:15378"/>
        <dbReference type="ChEBI" id="CHEBI:57705"/>
        <dbReference type="ChEBI" id="CHEBI:58223"/>
        <dbReference type="ChEBI" id="CHEBI:60615"/>
        <dbReference type="ChEBI" id="CHEBI:60651"/>
        <dbReference type="EC" id="2.4.1.143"/>
    </reaction>
</comment>
<evidence type="ECO:0000313" key="27">
    <source>
        <dbReference type="Proteomes" id="UP000007799"/>
    </source>
</evidence>
<dbReference type="InParanoid" id="F2UNG5"/>
<protein>
    <recommendedName>
        <fullName evidence="6">Alpha-1,6-mannosyl-glycoprotein 2-beta-N-acetylglucosaminyltransferase</fullName>
        <ecNumber evidence="5">2.4.1.143</ecNumber>
    </recommendedName>
    <alternativeName>
        <fullName evidence="21">Beta-1,2-N-acetylglucosaminyltransferase II</fullName>
    </alternativeName>
    <alternativeName>
        <fullName evidence="20">GlcNAc-T II</fullName>
    </alternativeName>
    <alternativeName>
        <fullName evidence="19">Mannoside acetylglucosaminyltransferase 2</fullName>
    </alternativeName>
    <alternativeName>
        <fullName evidence="18">N-glycosyl-oligosaccharide-glycoprotein N-acetylglucosaminyltransferase II</fullName>
    </alternativeName>
</protein>
<evidence type="ECO:0000256" key="3">
    <source>
        <dbReference type="ARBA" id="ARBA00004922"/>
    </source>
</evidence>
<evidence type="ECO:0000256" key="6">
    <source>
        <dbReference type="ARBA" id="ARBA00014817"/>
    </source>
</evidence>
<evidence type="ECO:0000256" key="23">
    <source>
        <dbReference type="PIRSR" id="PIRSR607754-1"/>
    </source>
</evidence>
<keyword evidence="12" id="KW-1133">Transmembrane helix</keyword>
<dbReference type="InterPro" id="IPR029044">
    <property type="entry name" value="Nucleotide-diphossugar_trans"/>
</dbReference>
<reference evidence="26" key="1">
    <citation type="submission" date="2009-08" db="EMBL/GenBank/DDBJ databases">
        <title>Annotation of Salpingoeca rosetta.</title>
        <authorList>
            <consortium name="The Broad Institute Genome Sequencing Platform"/>
            <person name="Russ C."/>
            <person name="Cuomo C."/>
            <person name="Burger G."/>
            <person name="Gray M.W."/>
            <person name="Holland P.W.H."/>
            <person name="King N."/>
            <person name="Lang F.B.F."/>
            <person name="Roger A.J."/>
            <person name="Ruiz-Trillo I."/>
            <person name="Young S.K."/>
            <person name="Zeng Q."/>
            <person name="Gargeya S."/>
            <person name="Alvarado L."/>
            <person name="Berlin A."/>
            <person name="Chapman S.B."/>
            <person name="Chen Z."/>
            <person name="Freedman E."/>
            <person name="Gellesch M."/>
            <person name="Goldberg J."/>
            <person name="Griggs A."/>
            <person name="Gujja S."/>
            <person name="Heilman E."/>
            <person name="Heiman D."/>
            <person name="Howarth C."/>
            <person name="Mehta T."/>
            <person name="Neiman D."/>
            <person name="Pearson M."/>
            <person name="Roberts A."/>
            <person name="Saif S."/>
            <person name="Shea T."/>
            <person name="Shenoy N."/>
            <person name="Sisk P."/>
            <person name="Stolte C."/>
            <person name="Sykes S."/>
            <person name="White J."/>
            <person name="Yandava C."/>
            <person name="Haas B."/>
            <person name="Nusbaum C."/>
            <person name="Birren B."/>
        </authorList>
    </citation>
    <scope>NUCLEOTIDE SEQUENCE [LARGE SCALE GENOMIC DNA]</scope>
    <source>
        <strain evidence="26">ATCC 50818</strain>
    </source>
</reference>
<evidence type="ECO:0000256" key="18">
    <source>
        <dbReference type="ARBA" id="ARBA00029663"/>
    </source>
</evidence>
<evidence type="ECO:0000313" key="26">
    <source>
        <dbReference type="EMBL" id="EGD79170.1"/>
    </source>
</evidence>
<evidence type="ECO:0000256" key="7">
    <source>
        <dbReference type="ARBA" id="ARBA00022676"/>
    </source>
</evidence>
<evidence type="ECO:0000256" key="2">
    <source>
        <dbReference type="ARBA" id="ARBA00004323"/>
    </source>
</evidence>
<accession>F2UNG5</accession>
<keyword evidence="7" id="KW-0328">Glycosyltransferase</keyword>
<dbReference type="AlphaFoldDB" id="F2UNG5"/>
<dbReference type="PANTHER" id="PTHR12871:SF0">
    <property type="entry name" value="ALPHA-1,6-MANNOSYL-GLYCOPROTEIN 2-BETA-N-ACETYLGLUCOSAMINYLTRANSFERASE"/>
    <property type="match status" value="1"/>
</dbReference>
<dbReference type="STRING" id="946362.F2UNG5"/>
<feature type="binding site" evidence="24">
    <location>
        <position position="267"/>
    </location>
    <ligand>
        <name>Mn(2+)</name>
        <dbReference type="ChEBI" id="CHEBI:29035"/>
    </ligand>
</feature>
<comment type="similarity">
    <text evidence="4">Belongs to the glycosyltransferase 16 (GT16) protein family.</text>
</comment>